<feature type="compositionally biased region" description="Polar residues" evidence="1">
    <location>
        <begin position="132"/>
        <end position="143"/>
    </location>
</feature>
<keyword evidence="3" id="KW-1185">Reference proteome</keyword>
<feature type="region of interest" description="Disordered" evidence="1">
    <location>
        <begin position="35"/>
        <end position="84"/>
    </location>
</feature>
<feature type="region of interest" description="Disordered" evidence="1">
    <location>
        <begin position="124"/>
        <end position="143"/>
    </location>
</feature>
<dbReference type="EMBL" id="KZ503951">
    <property type="protein sequence ID" value="PKU60385.1"/>
    <property type="molecule type" value="Genomic_DNA"/>
</dbReference>
<reference evidence="2 3" key="2">
    <citation type="journal article" date="2017" name="Nature">
        <title>The Apostasia genome and the evolution of orchids.</title>
        <authorList>
            <person name="Zhang G.Q."/>
            <person name="Liu K.W."/>
            <person name="Li Z."/>
            <person name="Lohaus R."/>
            <person name="Hsiao Y.Y."/>
            <person name="Niu S.C."/>
            <person name="Wang J.Y."/>
            <person name="Lin Y.C."/>
            <person name="Xu Q."/>
            <person name="Chen L.J."/>
            <person name="Yoshida K."/>
            <person name="Fujiwara S."/>
            <person name="Wang Z.W."/>
            <person name="Zhang Y.Q."/>
            <person name="Mitsuda N."/>
            <person name="Wang M."/>
            <person name="Liu G.H."/>
            <person name="Pecoraro L."/>
            <person name="Huang H.X."/>
            <person name="Xiao X.J."/>
            <person name="Lin M."/>
            <person name="Wu X.Y."/>
            <person name="Wu W.L."/>
            <person name="Chen Y.Y."/>
            <person name="Chang S.B."/>
            <person name="Sakamoto S."/>
            <person name="Ohme-Takagi M."/>
            <person name="Yagi M."/>
            <person name="Zeng S.J."/>
            <person name="Shen C.Y."/>
            <person name="Yeh C.M."/>
            <person name="Luo Y.B."/>
            <person name="Tsai W.C."/>
            <person name="Van de Peer Y."/>
            <person name="Liu Z.J."/>
        </authorList>
    </citation>
    <scope>NUCLEOTIDE SEQUENCE [LARGE SCALE GENOMIC DNA]</scope>
    <source>
        <tissue evidence="2">The whole plant</tissue>
    </source>
</reference>
<evidence type="ECO:0000256" key="1">
    <source>
        <dbReference type="SAM" id="MobiDB-lite"/>
    </source>
</evidence>
<evidence type="ECO:0000313" key="3">
    <source>
        <dbReference type="Proteomes" id="UP000233837"/>
    </source>
</evidence>
<feature type="compositionally biased region" description="Basic and acidic residues" evidence="1">
    <location>
        <begin position="64"/>
        <end position="84"/>
    </location>
</feature>
<feature type="compositionally biased region" description="Gly residues" evidence="1">
    <location>
        <begin position="36"/>
        <end position="52"/>
    </location>
</feature>
<name>A0A2I0VAE6_9ASPA</name>
<dbReference type="Proteomes" id="UP000233837">
    <property type="component" value="Unassembled WGS sequence"/>
</dbReference>
<gene>
    <name evidence="2" type="ORF">MA16_Dca018505</name>
</gene>
<sequence>MTVAATGGDSVGLQPTVVGDWGWQWLVPGSGRWRVTGGGQQWGGGGDGGGDGQASFGTVKKFSLKTEPKVSENGEQKEESVRRREADAEGFRMLRAPNPIQVPILLLAPCVRFDRPRSFLLQSRGGGRLLPSKSTPQATTSVSTQTAKTAVQCSLDSKFTLQNALDSSGDVGDIEDSRMEAVGSFQTVLGRLWSALDSKEGFQSDLDSSGDFRGGLDSNLGAWIVA</sequence>
<protein>
    <submittedName>
        <fullName evidence="2">Uncharacterized protein</fullName>
    </submittedName>
</protein>
<organism evidence="2 3">
    <name type="scientific">Dendrobium catenatum</name>
    <dbReference type="NCBI Taxonomy" id="906689"/>
    <lineage>
        <taxon>Eukaryota</taxon>
        <taxon>Viridiplantae</taxon>
        <taxon>Streptophyta</taxon>
        <taxon>Embryophyta</taxon>
        <taxon>Tracheophyta</taxon>
        <taxon>Spermatophyta</taxon>
        <taxon>Magnoliopsida</taxon>
        <taxon>Liliopsida</taxon>
        <taxon>Asparagales</taxon>
        <taxon>Orchidaceae</taxon>
        <taxon>Epidendroideae</taxon>
        <taxon>Malaxideae</taxon>
        <taxon>Dendrobiinae</taxon>
        <taxon>Dendrobium</taxon>
    </lineage>
</organism>
<accession>A0A2I0VAE6</accession>
<proteinExistence type="predicted"/>
<dbReference type="AlphaFoldDB" id="A0A2I0VAE6"/>
<evidence type="ECO:0000313" key="2">
    <source>
        <dbReference type="EMBL" id="PKU60385.1"/>
    </source>
</evidence>
<reference evidence="2 3" key="1">
    <citation type="journal article" date="2016" name="Sci. Rep.">
        <title>The Dendrobium catenatum Lindl. genome sequence provides insights into polysaccharide synthase, floral development and adaptive evolution.</title>
        <authorList>
            <person name="Zhang G.Q."/>
            <person name="Xu Q."/>
            <person name="Bian C."/>
            <person name="Tsai W.C."/>
            <person name="Yeh C.M."/>
            <person name="Liu K.W."/>
            <person name="Yoshida K."/>
            <person name="Zhang L.S."/>
            <person name="Chang S.B."/>
            <person name="Chen F."/>
            <person name="Shi Y."/>
            <person name="Su Y.Y."/>
            <person name="Zhang Y.Q."/>
            <person name="Chen L.J."/>
            <person name="Yin Y."/>
            <person name="Lin M."/>
            <person name="Huang H."/>
            <person name="Deng H."/>
            <person name="Wang Z.W."/>
            <person name="Zhu S.L."/>
            <person name="Zhao X."/>
            <person name="Deng C."/>
            <person name="Niu S.C."/>
            <person name="Huang J."/>
            <person name="Wang M."/>
            <person name="Liu G.H."/>
            <person name="Yang H.J."/>
            <person name="Xiao X.J."/>
            <person name="Hsiao Y.Y."/>
            <person name="Wu W.L."/>
            <person name="Chen Y.Y."/>
            <person name="Mitsuda N."/>
            <person name="Ohme-Takagi M."/>
            <person name="Luo Y.B."/>
            <person name="Van de Peer Y."/>
            <person name="Liu Z.J."/>
        </authorList>
    </citation>
    <scope>NUCLEOTIDE SEQUENCE [LARGE SCALE GENOMIC DNA]</scope>
    <source>
        <tissue evidence="2">The whole plant</tissue>
    </source>
</reference>